<dbReference type="RefSeq" id="WP_036937276.1">
    <property type="nucleotide sequence ID" value="NZ_JQKC01000005.1"/>
</dbReference>
<dbReference type="Proteomes" id="UP000036923">
    <property type="component" value="Unassembled WGS sequence"/>
</dbReference>
<reference evidence="2" key="1">
    <citation type="submission" date="2015-07" db="EMBL/GenBank/DDBJ databases">
        <title>Near-Complete Genome Sequence of the Cellulolytic Bacterium Bacteroides (Pseudobacteroides) cellulosolvens ATCC 35603.</title>
        <authorList>
            <person name="Dassa B."/>
            <person name="Utturkar S.M."/>
            <person name="Klingeman D.M."/>
            <person name="Hurt R.A."/>
            <person name="Keller M."/>
            <person name="Xu J."/>
            <person name="Reddy Y.H.K."/>
            <person name="Borovok I."/>
            <person name="Grinberg I.R."/>
            <person name="Lamed R."/>
            <person name="Zhivin O."/>
            <person name="Bayer E.A."/>
            <person name="Brown S.D."/>
        </authorList>
    </citation>
    <scope>NUCLEOTIDE SEQUENCE [LARGE SCALE GENOMIC DNA]</scope>
    <source>
        <strain evidence="2">DSM 2933</strain>
    </source>
</reference>
<comment type="caution">
    <text evidence="1">The sequence shown here is derived from an EMBL/GenBank/DDBJ whole genome shotgun (WGS) entry which is preliminary data.</text>
</comment>
<dbReference type="OrthoDB" id="2988606at2"/>
<dbReference type="EMBL" id="LGTC01000001">
    <property type="protein sequence ID" value="KNY29029.1"/>
    <property type="molecule type" value="Genomic_DNA"/>
</dbReference>
<organism evidence="1 2">
    <name type="scientific">Pseudobacteroides cellulosolvens ATCC 35603 = DSM 2933</name>
    <dbReference type="NCBI Taxonomy" id="398512"/>
    <lineage>
        <taxon>Bacteria</taxon>
        <taxon>Bacillati</taxon>
        <taxon>Bacillota</taxon>
        <taxon>Clostridia</taxon>
        <taxon>Eubacteriales</taxon>
        <taxon>Oscillospiraceae</taxon>
        <taxon>Pseudobacteroides</taxon>
    </lineage>
</organism>
<dbReference type="Pfam" id="PF11367">
    <property type="entry name" value="Tail_completion_gp17"/>
    <property type="match status" value="1"/>
</dbReference>
<name>A0A0L6JTI1_9FIRM</name>
<dbReference type="InterPro" id="IPR021508">
    <property type="entry name" value="Gp17-like"/>
</dbReference>
<proteinExistence type="predicted"/>
<gene>
    <name evidence="1" type="ORF">Bccel_4303</name>
</gene>
<keyword evidence="2" id="KW-1185">Reference proteome</keyword>
<dbReference type="eggNOG" id="ENOG5030YY9">
    <property type="taxonomic scope" value="Bacteria"/>
</dbReference>
<sequence>MFEEVLCGYLINNAGIHELAGDRVYPLMLPQNCTLPAVTYQKISGDRLHSLQGDTGYTTPVFQVTSRADTYAQCKALADKIRLSLQNFTGIMGGTDGVDIGAVLLMGEVEGYEPDTNSWYNHMDFKFHYEERM</sequence>
<dbReference type="STRING" id="398512.Bccel_4303"/>
<accession>A0A0L6JTI1</accession>
<evidence type="ECO:0000313" key="2">
    <source>
        <dbReference type="Proteomes" id="UP000036923"/>
    </source>
</evidence>
<dbReference type="AlphaFoldDB" id="A0A0L6JTI1"/>
<evidence type="ECO:0000313" key="1">
    <source>
        <dbReference type="EMBL" id="KNY29029.1"/>
    </source>
</evidence>
<protein>
    <submittedName>
        <fullName evidence="1">Uncharacterized protein</fullName>
    </submittedName>
</protein>